<dbReference type="AlphaFoldDB" id="A0A9D4KGM0"/>
<reference evidence="1" key="1">
    <citation type="journal article" date="2019" name="bioRxiv">
        <title>The Genome of the Zebra Mussel, Dreissena polymorpha: A Resource for Invasive Species Research.</title>
        <authorList>
            <person name="McCartney M.A."/>
            <person name="Auch B."/>
            <person name="Kono T."/>
            <person name="Mallez S."/>
            <person name="Zhang Y."/>
            <person name="Obille A."/>
            <person name="Becker A."/>
            <person name="Abrahante J.E."/>
            <person name="Garbe J."/>
            <person name="Badalamenti J.P."/>
            <person name="Herman A."/>
            <person name="Mangelson H."/>
            <person name="Liachko I."/>
            <person name="Sullivan S."/>
            <person name="Sone E.D."/>
            <person name="Koren S."/>
            <person name="Silverstein K.A.T."/>
            <person name="Beckman K.B."/>
            <person name="Gohl D.M."/>
        </authorList>
    </citation>
    <scope>NUCLEOTIDE SEQUENCE</scope>
    <source>
        <strain evidence="1">Duluth1</strain>
        <tissue evidence="1">Whole animal</tissue>
    </source>
</reference>
<reference evidence="1" key="2">
    <citation type="submission" date="2020-11" db="EMBL/GenBank/DDBJ databases">
        <authorList>
            <person name="McCartney M.A."/>
            <person name="Auch B."/>
            <person name="Kono T."/>
            <person name="Mallez S."/>
            <person name="Becker A."/>
            <person name="Gohl D.M."/>
            <person name="Silverstein K.A.T."/>
            <person name="Koren S."/>
            <person name="Bechman K.B."/>
            <person name="Herman A."/>
            <person name="Abrahante J.E."/>
            <person name="Garbe J."/>
        </authorList>
    </citation>
    <scope>NUCLEOTIDE SEQUENCE</scope>
    <source>
        <strain evidence="1">Duluth1</strain>
        <tissue evidence="1">Whole animal</tissue>
    </source>
</reference>
<proteinExistence type="predicted"/>
<gene>
    <name evidence="1" type="ORF">DPMN_112959</name>
</gene>
<protein>
    <submittedName>
        <fullName evidence="1">Uncharacterized protein</fullName>
    </submittedName>
</protein>
<accession>A0A9D4KGM0</accession>
<evidence type="ECO:0000313" key="1">
    <source>
        <dbReference type="EMBL" id="KAH3839527.1"/>
    </source>
</evidence>
<evidence type="ECO:0000313" key="2">
    <source>
        <dbReference type="Proteomes" id="UP000828390"/>
    </source>
</evidence>
<organism evidence="1 2">
    <name type="scientific">Dreissena polymorpha</name>
    <name type="common">Zebra mussel</name>
    <name type="synonym">Mytilus polymorpha</name>
    <dbReference type="NCBI Taxonomy" id="45954"/>
    <lineage>
        <taxon>Eukaryota</taxon>
        <taxon>Metazoa</taxon>
        <taxon>Spiralia</taxon>
        <taxon>Lophotrochozoa</taxon>
        <taxon>Mollusca</taxon>
        <taxon>Bivalvia</taxon>
        <taxon>Autobranchia</taxon>
        <taxon>Heteroconchia</taxon>
        <taxon>Euheterodonta</taxon>
        <taxon>Imparidentia</taxon>
        <taxon>Neoheterodontei</taxon>
        <taxon>Myida</taxon>
        <taxon>Dreissenoidea</taxon>
        <taxon>Dreissenidae</taxon>
        <taxon>Dreissena</taxon>
    </lineage>
</organism>
<keyword evidence="2" id="KW-1185">Reference proteome</keyword>
<dbReference type="Proteomes" id="UP000828390">
    <property type="component" value="Unassembled WGS sequence"/>
</dbReference>
<dbReference type="EMBL" id="JAIWYP010000004">
    <property type="protein sequence ID" value="KAH3839527.1"/>
    <property type="molecule type" value="Genomic_DNA"/>
</dbReference>
<comment type="caution">
    <text evidence="1">The sequence shown here is derived from an EMBL/GenBank/DDBJ whole genome shotgun (WGS) entry which is preliminary data.</text>
</comment>
<name>A0A9D4KGM0_DREPO</name>
<sequence>MVHTVALATGPTSQLDAKQLPAQCFYEGRWFPANSIINVGRSYTWCYGTFCSASGQVQHWDNYNCPLPDRFNPQPPFPVYQPPATSVPIQTSRRGKSDSLYQNHPAYGCYFRRKVYSPGTDILNRKIGQYCLGIYCDWHSNIRTWRDSCANVDRQEI</sequence>